<evidence type="ECO:0000256" key="4">
    <source>
        <dbReference type="ARBA" id="ARBA00023157"/>
    </source>
</evidence>
<dbReference type="GO" id="GO:0046872">
    <property type="term" value="F:metal ion binding"/>
    <property type="evidence" value="ECO:0007669"/>
    <property type="project" value="UniProtKB-KW"/>
</dbReference>
<dbReference type="InterPro" id="IPR036909">
    <property type="entry name" value="Cyt_c-like_dom_sf"/>
</dbReference>
<dbReference type="GO" id="GO:0016715">
    <property type="term" value="F:oxidoreductase activity, acting on paired donors, with incorporation or reduction of molecular oxygen, reduced ascorbate as one donor, and incorporation of one atom of oxygen"/>
    <property type="evidence" value="ECO:0007669"/>
    <property type="project" value="InterPro"/>
</dbReference>
<dbReference type="InterPro" id="IPR014784">
    <property type="entry name" value="Cu2_ascorb_mOase-like_C"/>
</dbReference>
<feature type="domain" description="Cytochrome c" evidence="5">
    <location>
        <begin position="18"/>
        <end position="109"/>
    </location>
</feature>
<gene>
    <name evidence="6" type="ORF">METZ01_LOCUS90270</name>
</gene>
<reference evidence="6" key="1">
    <citation type="submission" date="2018-05" db="EMBL/GenBank/DDBJ databases">
        <authorList>
            <person name="Lanie J.A."/>
            <person name="Ng W.-L."/>
            <person name="Kazmierczak K.M."/>
            <person name="Andrzejewski T.M."/>
            <person name="Davidsen T.M."/>
            <person name="Wayne K.J."/>
            <person name="Tettelin H."/>
            <person name="Glass J.I."/>
            <person name="Rusch D."/>
            <person name="Podicherti R."/>
            <person name="Tsui H.-C.T."/>
            <person name="Winkler M.E."/>
        </authorList>
    </citation>
    <scope>NUCLEOTIDE SEQUENCE</scope>
</reference>
<dbReference type="SUPFAM" id="SSF46626">
    <property type="entry name" value="Cytochrome c"/>
    <property type="match status" value="1"/>
</dbReference>
<sequence>MAILGVVLLLGFVTSDRAEGAEGVPTFAKDVAPILYENCVSCHRPNHLAPMSLLTYNDTRPWARAVKSKVLAREMPPWGADSSIRAYKNDASLTQTEIDTIAAWVDGGAVEGNNEDLPATPQFAEGWSIGEPDLVFTFLEPFAVPADGIVPYSYVTVPTNLKEDTWISAHEFRPDDRRVVHHVISRVLEDDGKPATADVTLRRDPTRTRARGASVGGYVPNRLGSVYDDGVAVMLPAGADIEAQMHYTTIGEPVLDQSSWGIVLAKGPGSARRRAGGGAARNGTFAIEPGHADYAVTARETIETDTYLANMMPHMHVRGKSARYTVIRPDGSREVALWVPRYDFNWQLRYQLEEPIFMPAGTVLEAEFHYDNSANNRFNPDPTAEVHWGDQTWEEMMLGYYGTVAAPGDNTTAGQQ</sequence>
<evidence type="ECO:0000259" key="5">
    <source>
        <dbReference type="PROSITE" id="PS51007"/>
    </source>
</evidence>
<dbReference type="InterPro" id="IPR009056">
    <property type="entry name" value="Cyt_c-like_dom"/>
</dbReference>
<dbReference type="GO" id="GO:0009055">
    <property type="term" value="F:electron transfer activity"/>
    <property type="evidence" value="ECO:0007669"/>
    <property type="project" value="InterPro"/>
</dbReference>
<dbReference type="GO" id="GO:0020037">
    <property type="term" value="F:heme binding"/>
    <property type="evidence" value="ECO:0007669"/>
    <property type="project" value="InterPro"/>
</dbReference>
<dbReference type="AlphaFoldDB" id="A0A381VAK5"/>
<organism evidence="6">
    <name type="scientific">marine metagenome</name>
    <dbReference type="NCBI Taxonomy" id="408172"/>
    <lineage>
        <taxon>unclassified sequences</taxon>
        <taxon>metagenomes</taxon>
        <taxon>ecological metagenomes</taxon>
    </lineage>
</organism>
<evidence type="ECO:0000256" key="2">
    <source>
        <dbReference type="ARBA" id="ARBA00022723"/>
    </source>
</evidence>
<dbReference type="EMBL" id="UINC01008306">
    <property type="protein sequence ID" value="SVA37416.1"/>
    <property type="molecule type" value="Genomic_DNA"/>
</dbReference>
<evidence type="ECO:0000313" key="6">
    <source>
        <dbReference type="EMBL" id="SVA37416.1"/>
    </source>
</evidence>
<proteinExistence type="predicted"/>
<keyword evidence="2" id="KW-0479">Metal-binding</keyword>
<keyword evidence="1" id="KW-0349">Heme</keyword>
<evidence type="ECO:0000256" key="1">
    <source>
        <dbReference type="ARBA" id="ARBA00022617"/>
    </source>
</evidence>
<protein>
    <recommendedName>
        <fullName evidence="5">Cytochrome c domain-containing protein</fullName>
    </recommendedName>
</protein>
<dbReference type="Gene3D" id="2.60.120.230">
    <property type="match status" value="1"/>
</dbReference>
<name>A0A381VAK5_9ZZZZ</name>
<keyword evidence="3" id="KW-0408">Iron</keyword>
<dbReference type="SUPFAM" id="SSF49742">
    <property type="entry name" value="PHM/PNGase F"/>
    <property type="match status" value="2"/>
</dbReference>
<dbReference type="InterPro" id="IPR008977">
    <property type="entry name" value="PHM/PNGase_F_dom_sf"/>
</dbReference>
<evidence type="ECO:0000256" key="3">
    <source>
        <dbReference type="ARBA" id="ARBA00023004"/>
    </source>
</evidence>
<accession>A0A381VAK5</accession>
<keyword evidence="4" id="KW-1015">Disulfide bond</keyword>
<dbReference type="PROSITE" id="PS51007">
    <property type="entry name" value="CYTC"/>
    <property type="match status" value="1"/>
</dbReference>